<name>A0A3E0WZR8_9GAMM</name>
<keyword evidence="1" id="KW-0472">Membrane</keyword>
<keyword evidence="1" id="KW-1133">Transmembrane helix</keyword>
<sequence length="118" mass="13392">MALLPVFLLSLPVWATLVWCLALLLHGLSQIRRYKRQLALTTVSYGAGGWRLAYTDGTHVPAQLASWFAHPRLCILRFVHPRCSLALPYDALTAEEHRRLRVLLRLQDPRQPAAEAEP</sequence>
<reference evidence="3" key="1">
    <citation type="submission" date="2017-05" db="EMBL/GenBank/DDBJ databases">
        <authorList>
            <person name="Sharma S."/>
            <person name="Sidhu C."/>
            <person name="Pinnaka A.K."/>
        </authorList>
    </citation>
    <scope>NUCLEOTIDE SEQUENCE [LARGE SCALE GENOMIC DNA]</scope>
    <source>
        <strain evidence="3">AK93</strain>
    </source>
</reference>
<evidence type="ECO:0000313" key="2">
    <source>
        <dbReference type="EMBL" id="RFA38581.1"/>
    </source>
</evidence>
<accession>A0A3E0WZR8</accession>
<feature type="transmembrane region" description="Helical" evidence="1">
    <location>
        <begin position="6"/>
        <end position="28"/>
    </location>
</feature>
<dbReference type="Proteomes" id="UP000256763">
    <property type="component" value="Unassembled WGS sequence"/>
</dbReference>
<keyword evidence="1" id="KW-0812">Transmembrane</keyword>
<keyword evidence="3" id="KW-1185">Reference proteome</keyword>
<protein>
    <submittedName>
        <fullName evidence="2">Uncharacterized protein</fullName>
    </submittedName>
</protein>
<organism evidence="2 3">
    <name type="scientific">Alkalilimnicola ehrlichii</name>
    <dbReference type="NCBI Taxonomy" id="351052"/>
    <lineage>
        <taxon>Bacteria</taxon>
        <taxon>Pseudomonadati</taxon>
        <taxon>Pseudomonadota</taxon>
        <taxon>Gammaproteobacteria</taxon>
        <taxon>Chromatiales</taxon>
        <taxon>Ectothiorhodospiraceae</taxon>
        <taxon>Alkalilimnicola</taxon>
    </lineage>
</organism>
<proteinExistence type="predicted"/>
<comment type="caution">
    <text evidence="2">The sequence shown here is derived from an EMBL/GenBank/DDBJ whole genome shotgun (WGS) entry which is preliminary data.</text>
</comment>
<evidence type="ECO:0000313" key="3">
    <source>
        <dbReference type="Proteomes" id="UP000256763"/>
    </source>
</evidence>
<gene>
    <name evidence="2" type="ORF">CAL65_04365</name>
</gene>
<dbReference type="AlphaFoldDB" id="A0A3E0WZR8"/>
<evidence type="ECO:0000256" key="1">
    <source>
        <dbReference type="SAM" id="Phobius"/>
    </source>
</evidence>
<dbReference type="EMBL" id="NFZW01000003">
    <property type="protein sequence ID" value="RFA38581.1"/>
    <property type="molecule type" value="Genomic_DNA"/>
</dbReference>